<dbReference type="eggNOG" id="COG5265">
    <property type="taxonomic scope" value="Bacteria"/>
</dbReference>
<dbReference type="Gene3D" id="3.40.50.300">
    <property type="entry name" value="P-loop containing nucleotide triphosphate hydrolases"/>
    <property type="match status" value="1"/>
</dbReference>
<dbReference type="RefSeq" id="WP_009538557.1">
    <property type="nucleotide sequence ID" value="NZ_ANHY01000002.1"/>
</dbReference>
<proteinExistence type="predicted"/>
<dbReference type="STRING" id="1238182.C882_1567"/>
<organism evidence="1 2">
    <name type="scientific">Caenispirillum salinarum AK4</name>
    <dbReference type="NCBI Taxonomy" id="1238182"/>
    <lineage>
        <taxon>Bacteria</taxon>
        <taxon>Pseudomonadati</taxon>
        <taxon>Pseudomonadota</taxon>
        <taxon>Alphaproteobacteria</taxon>
        <taxon>Rhodospirillales</taxon>
        <taxon>Novispirillaceae</taxon>
        <taxon>Caenispirillum</taxon>
    </lineage>
</organism>
<dbReference type="InterPro" id="IPR027417">
    <property type="entry name" value="P-loop_NTPase"/>
</dbReference>
<keyword evidence="1" id="KW-0808">Transferase</keyword>
<gene>
    <name evidence="1" type="ORF">C882_1567</name>
</gene>
<dbReference type="InterPro" id="IPR027600">
    <property type="entry name" value="HprK-rel_A"/>
</dbReference>
<dbReference type="EMBL" id="ANHY01000002">
    <property type="protein sequence ID" value="EKV32730.1"/>
    <property type="molecule type" value="Genomic_DNA"/>
</dbReference>
<accession>K9H3B1</accession>
<keyword evidence="2" id="KW-1185">Reference proteome</keyword>
<dbReference type="AlphaFoldDB" id="K9H3B1"/>
<sequence>MTALSAPPRPPRAATEPAAPVIRLRDLPPCAVRAALGGDGLRLSLGPYTVNLRTRLPELVAMVERLYAAHPVAPADAFVDVEAEVRSAAGPRRWISPQVLFLRDSEVLFQPQPRAHAPAMMEWGLNWCLSVGIHDLMVLHAAVVARPDGRAAVMPAPPGSGKSTLCAGLVAAGWRLLSDELCLVSLHDGALIPCPRPLNLKNSSIDVIKARQPDAVLGPEVRDTSKGVVRHLAPPADSVTRAGEPARPAWVVFPTWAEDAPATMTPLGRADAFLRLVENCFNYHILGGAAFAALGTLTDAAEPCAFTYSDLDDAVAAFDAL</sequence>
<dbReference type="GO" id="GO:0016301">
    <property type="term" value="F:kinase activity"/>
    <property type="evidence" value="ECO:0007669"/>
    <property type="project" value="UniProtKB-KW"/>
</dbReference>
<comment type="caution">
    <text evidence="1">The sequence shown here is derived from an EMBL/GenBank/DDBJ whole genome shotgun (WGS) entry which is preliminary data.</text>
</comment>
<dbReference type="SUPFAM" id="SSF53795">
    <property type="entry name" value="PEP carboxykinase-like"/>
    <property type="match status" value="1"/>
</dbReference>
<dbReference type="NCBIfam" id="TIGR04352">
    <property type="entry name" value="HprK_rel_A"/>
    <property type="match status" value="1"/>
</dbReference>
<name>K9H3B1_9PROT</name>
<reference evidence="1 2" key="1">
    <citation type="journal article" date="2013" name="Genome Announc.">
        <title>Draft Genome Sequence of an Alphaproteobacterium, Caenispirillum salinarum AK4(T), Isolated from a Solar Saltern.</title>
        <authorList>
            <person name="Khatri I."/>
            <person name="Singh A."/>
            <person name="Korpole S."/>
            <person name="Pinnaka A.K."/>
            <person name="Subramanian S."/>
        </authorList>
    </citation>
    <scope>NUCLEOTIDE SEQUENCE [LARGE SCALE GENOMIC DNA]</scope>
    <source>
        <strain evidence="1 2">AK4</strain>
    </source>
</reference>
<evidence type="ECO:0000313" key="2">
    <source>
        <dbReference type="Proteomes" id="UP000009881"/>
    </source>
</evidence>
<keyword evidence="1" id="KW-0418">Kinase</keyword>
<evidence type="ECO:0000313" key="1">
    <source>
        <dbReference type="EMBL" id="EKV32730.1"/>
    </source>
</evidence>
<dbReference type="PATRIC" id="fig|1238182.3.peg.105"/>
<protein>
    <submittedName>
        <fullName evidence="1">HPr kinase</fullName>
    </submittedName>
</protein>
<dbReference type="Proteomes" id="UP000009881">
    <property type="component" value="Unassembled WGS sequence"/>
</dbReference>